<feature type="region of interest" description="Disordered" evidence="1">
    <location>
        <begin position="130"/>
        <end position="150"/>
    </location>
</feature>
<gene>
    <name evidence="2" type="ORF">Clacol_007005</name>
</gene>
<dbReference type="Proteomes" id="UP001050691">
    <property type="component" value="Unassembled WGS sequence"/>
</dbReference>
<keyword evidence="3" id="KW-1185">Reference proteome</keyword>
<dbReference type="EMBL" id="BPWL01000008">
    <property type="protein sequence ID" value="GJJ12760.1"/>
    <property type="molecule type" value="Genomic_DNA"/>
</dbReference>
<proteinExistence type="predicted"/>
<evidence type="ECO:0000313" key="2">
    <source>
        <dbReference type="EMBL" id="GJJ12760.1"/>
    </source>
</evidence>
<evidence type="ECO:0000313" key="3">
    <source>
        <dbReference type="Proteomes" id="UP001050691"/>
    </source>
</evidence>
<evidence type="ECO:0000256" key="1">
    <source>
        <dbReference type="SAM" id="MobiDB-lite"/>
    </source>
</evidence>
<comment type="caution">
    <text evidence="2">The sequence shown here is derived from an EMBL/GenBank/DDBJ whole genome shotgun (WGS) entry which is preliminary data.</text>
</comment>
<accession>A0AAV5ALH0</accession>
<sequence length="232" mass="26502">MSNLRHLQPFEIEYAPQHFETILAPEVITYRVRRDLVSLGVSHSAQLDITRDKDDGNIFTVVGLTANESDRQLITELANRKTISSKMADIPNLDSPVTTRRNDGGKAKLFEPNKKVTSFAIYRLNKKGRSKASYESPEEDDTEPNNPLASSSMQTITIDEPMDLGQAVFNQKEPDISMTRLDHAEEKIVRLEMELKKVKQDLEWRIRNDQIIDGLNARILKLEERWGGIDRP</sequence>
<reference evidence="2" key="1">
    <citation type="submission" date="2021-10" db="EMBL/GenBank/DDBJ databases">
        <title>De novo Genome Assembly of Clathrus columnatus (Basidiomycota, Fungi) Using Illumina and Nanopore Sequence Data.</title>
        <authorList>
            <person name="Ogiso-Tanaka E."/>
            <person name="Itagaki H."/>
            <person name="Hosoya T."/>
            <person name="Hosaka K."/>
        </authorList>
    </citation>
    <scope>NUCLEOTIDE SEQUENCE</scope>
    <source>
        <strain evidence="2">MO-923</strain>
    </source>
</reference>
<dbReference type="AlphaFoldDB" id="A0AAV5ALH0"/>
<name>A0AAV5ALH0_9AGAM</name>
<protein>
    <submittedName>
        <fullName evidence="2">Uncharacterized protein</fullName>
    </submittedName>
</protein>
<organism evidence="2 3">
    <name type="scientific">Clathrus columnatus</name>
    <dbReference type="NCBI Taxonomy" id="1419009"/>
    <lineage>
        <taxon>Eukaryota</taxon>
        <taxon>Fungi</taxon>
        <taxon>Dikarya</taxon>
        <taxon>Basidiomycota</taxon>
        <taxon>Agaricomycotina</taxon>
        <taxon>Agaricomycetes</taxon>
        <taxon>Phallomycetidae</taxon>
        <taxon>Phallales</taxon>
        <taxon>Clathraceae</taxon>
        <taxon>Clathrus</taxon>
    </lineage>
</organism>